<dbReference type="OrthoDB" id="9803739at2"/>
<reference evidence="3 4" key="1">
    <citation type="submission" date="2019-09" db="EMBL/GenBank/DDBJ databases">
        <title>Genome sequence of Rhodovastum atsumiense, a diverse member of the Acetobacteraceae family of non-sulfur purple photosynthetic bacteria.</title>
        <authorList>
            <person name="Meyer T."/>
            <person name="Kyndt J."/>
        </authorList>
    </citation>
    <scope>NUCLEOTIDE SEQUENCE [LARGE SCALE GENOMIC DNA]</scope>
    <source>
        <strain evidence="3 4">DSM 21279</strain>
    </source>
</reference>
<dbReference type="InterPro" id="IPR001920">
    <property type="entry name" value="Asp/Glu_race"/>
</dbReference>
<comment type="similarity">
    <text evidence="1">Belongs to the aspartate/glutamate racemases family.</text>
</comment>
<evidence type="ECO:0000256" key="2">
    <source>
        <dbReference type="ARBA" id="ARBA00023235"/>
    </source>
</evidence>
<keyword evidence="4" id="KW-1185">Reference proteome</keyword>
<comment type="caution">
    <text evidence="3">The sequence shown here is derived from an EMBL/GenBank/DDBJ whole genome shotgun (WGS) entry which is preliminary data.</text>
</comment>
<dbReference type="AlphaFoldDB" id="A0A5M6INT2"/>
<dbReference type="PANTHER" id="PTHR21198:SF7">
    <property type="entry name" value="ASPARTATE-GLUTAMATE RACEMASE FAMILY"/>
    <property type="match status" value="1"/>
</dbReference>
<dbReference type="Gene3D" id="3.40.50.1860">
    <property type="match status" value="2"/>
</dbReference>
<dbReference type="GO" id="GO:0047661">
    <property type="term" value="F:amino-acid racemase activity"/>
    <property type="evidence" value="ECO:0007669"/>
    <property type="project" value="InterPro"/>
</dbReference>
<organism evidence="3 4">
    <name type="scientific">Rhodovastum atsumiense</name>
    <dbReference type="NCBI Taxonomy" id="504468"/>
    <lineage>
        <taxon>Bacteria</taxon>
        <taxon>Pseudomonadati</taxon>
        <taxon>Pseudomonadota</taxon>
        <taxon>Alphaproteobacteria</taxon>
        <taxon>Acetobacterales</taxon>
        <taxon>Acetobacteraceae</taxon>
        <taxon>Rhodovastum</taxon>
    </lineage>
</organism>
<dbReference type="NCBIfam" id="TIGR00035">
    <property type="entry name" value="asp_race"/>
    <property type="match status" value="1"/>
</dbReference>
<dbReference type="SUPFAM" id="SSF53681">
    <property type="entry name" value="Aspartate/glutamate racemase"/>
    <property type="match status" value="2"/>
</dbReference>
<dbReference type="RefSeq" id="WP_150044105.1">
    <property type="nucleotide sequence ID" value="NZ_OW485601.1"/>
</dbReference>
<keyword evidence="2" id="KW-0413">Isomerase</keyword>
<protein>
    <submittedName>
        <fullName evidence="3">Aspartate/glutamate racemase family protein</fullName>
    </submittedName>
</protein>
<dbReference type="InterPro" id="IPR015942">
    <property type="entry name" value="Asp/Glu/hydantoin_racemase"/>
</dbReference>
<evidence type="ECO:0000256" key="1">
    <source>
        <dbReference type="ARBA" id="ARBA00007847"/>
    </source>
</evidence>
<dbReference type="Pfam" id="PF01177">
    <property type="entry name" value="Asp_Glu_race"/>
    <property type="match status" value="1"/>
</dbReference>
<name>A0A5M6INT2_9PROT</name>
<dbReference type="EMBL" id="VWPK01000056">
    <property type="protein sequence ID" value="KAA5609218.1"/>
    <property type="molecule type" value="Genomic_DNA"/>
</dbReference>
<dbReference type="Proteomes" id="UP000325255">
    <property type="component" value="Unassembled WGS sequence"/>
</dbReference>
<evidence type="ECO:0000313" key="3">
    <source>
        <dbReference type="EMBL" id="KAA5609218.1"/>
    </source>
</evidence>
<dbReference type="PANTHER" id="PTHR21198">
    <property type="entry name" value="GLUTAMATE RACEMASE"/>
    <property type="match status" value="1"/>
</dbReference>
<dbReference type="InterPro" id="IPR004380">
    <property type="entry name" value="Asp_race"/>
</dbReference>
<accession>A0A5M6INT2</accession>
<sequence length="241" mass="26025">MKRIGLIGGMSWESTAVYYRLLNEAVRERLGGLHSAEIVLHSVDFARIVGLQQAGRWDEAARVLGNAAQGLERAGAQCVLICTNTMHLVADQVAAWLSVPLLHIVDVTGQAVRAAGCRRPLLLATRYTAEQGFYTTRLRRAAELDPLVPDEAGRADVHAIIFEELCRGVVRPESHARLMQILQQGIAEGADSVILGCTEICLILDPDKLPCPGFDSTRLHAQAALDFALGASPDSSLRPAA</sequence>
<gene>
    <name evidence="3" type="ORF">F1189_25340</name>
</gene>
<proteinExistence type="inferred from homology"/>
<evidence type="ECO:0000313" key="4">
    <source>
        <dbReference type="Proteomes" id="UP000325255"/>
    </source>
</evidence>